<feature type="transmembrane region" description="Helical" evidence="6">
    <location>
        <begin position="356"/>
        <end position="377"/>
    </location>
</feature>
<dbReference type="InterPro" id="IPR002797">
    <property type="entry name" value="Polysacc_synth"/>
</dbReference>
<protein>
    <submittedName>
        <fullName evidence="8">Polysaccharide biosynthesis protein</fullName>
    </submittedName>
    <submittedName>
        <fullName evidence="7">Sporulation protein ykvU</fullName>
    </submittedName>
</protein>
<feature type="transmembrane region" description="Helical" evidence="6">
    <location>
        <begin position="230"/>
        <end position="252"/>
    </location>
</feature>
<evidence type="ECO:0000256" key="2">
    <source>
        <dbReference type="ARBA" id="ARBA00022475"/>
    </source>
</evidence>
<dbReference type="EMBL" id="QSUB01000006">
    <property type="protein sequence ID" value="RGN03292.1"/>
    <property type="molecule type" value="Genomic_DNA"/>
</dbReference>
<dbReference type="EMBL" id="QRHZ01000003">
    <property type="protein sequence ID" value="RHG17809.1"/>
    <property type="molecule type" value="Genomic_DNA"/>
</dbReference>
<reference evidence="12 13" key="2">
    <citation type="submission" date="2018-08" db="EMBL/GenBank/DDBJ databases">
        <title>A genome reference for cultivated species of the human gut microbiota.</title>
        <authorList>
            <person name="Zou Y."/>
            <person name="Xue W."/>
            <person name="Luo G."/>
        </authorList>
    </citation>
    <scope>NUCLEOTIDE SEQUENCE [LARGE SCALE GENOMIC DNA]</scope>
    <source>
        <strain evidence="9 13">AF14-23</strain>
        <strain evidence="10 14">AM22-9LB</strain>
        <strain evidence="8 12">OM06-11AA</strain>
    </source>
</reference>
<name>A0A174FFL1_9FIRM</name>
<proteinExistence type="predicted"/>
<dbReference type="EMBL" id="CYZD01000012">
    <property type="protein sequence ID" value="CUO47626.1"/>
    <property type="molecule type" value="Genomic_DNA"/>
</dbReference>
<evidence type="ECO:0000313" key="12">
    <source>
        <dbReference type="Proteomes" id="UP000261222"/>
    </source>
</evidence>
<dbReference type="GeneID" id="79803318"/>
<dbReference type="PIRSF" id="PIRSF038958">
    <property type="entry name" value="PG_synth_SpoVB"/>
    <property type="match status" value="1"/>
</dbReference>
<feature type="transmembrane region" description="Helical" evidence="6">
    <location>
        <begin position="410"/>
        <end position="430"/>
    </location>
</feature>
<evidence type="ECO:0000313" key="8">
    <source>
        <dbReference type="EMBL" id="RGN03292.1"/>
    </source>
</evidence>
<feature type="transmembrane region" description="Helical" evidence="6">
    <location>
        <begin position="384"/>
        <end position="404"/>
    </location>
</feature>
<dbReference type="Proteomes" id="UP000095409">
    <property type="component" value="Unassembled WGS sequence"/>
</dbReference>
<evidence type="ECO:0000313" key="11">
    <source>
        <dbReference type="Proteomes" id="UP000095409"/>
    </source>
</evidence>
<evidence type="ECO:0000256" key="1">
    <source>
        <dbReference type="ARBA" id="ARBA00004651"/>
    </source>
</evidence>
<dbReference type="EMBL" id="QRZI01000011">
    <property type="protein sequence ID" value="RGV61906.1"/>
    <property type="molecule type" value="Genomic_DNA"/>
</dbReference>
<dbReference type="AlphaFoldDB" id="A0A174FFL1"/>
<feature type="transmembrane region" description="Helical" evidence="6">
    <location>
        <begin position="272"/>
        <end position="296"/>
    </location>
</feature>
<evidence type="ECO:0000256" key="3">
    <source>
        <dbReference type="ARBA" id="ARBA00022692"/>
    </source>
</evidence>
<gene>
    <name evidence="7" type="primary">ykvU</name>
    <name evidence="10" type="ORF">DW272_07175</name>
    <name evidence="9" type="ORF">DWW07_14285</name>
    <name evidence="8" type="ORF">DXB81_12715</name>
    <name evidence="7" type="ORF">ERS852394_02279</name>
</gene>
<keyword evidence="4 6" id="KW-1133">Transmembrane helix</keyword>
<dbReference type="InterPro" id="IPR050833">
    <property type="entry name" value="Poly_Biosynth_Transport"/>
</dbReference>
<evidence type="ECO:0000256" key="4">
    <source>
        <dbReference type="ARBA" id="ARBA00022989"/>
    </source>
</evidence>
<evidence type="ECO:0000256" key="5">
    <source>
        <dbReference type="ARBA" id="ARBA00023136"/>
    </source>
</evidence>
<feature type="transmembrane region" description="Helical" evidence="6">
    <location>
        <begin position="180"/>
        <end position="209"/>
    </location>
</feature>
<dbReference type="GO" id="GO:0005886">
    <property type="term" value="C:plasma membrane"/>
    <property type="evidence" value="ECO:0007669"/>
    <property type="project" value="UniProtKB-SubCell"/>
</dbReference>
<dbReference type="PANTHER" id="PTHR30250">
    <property type="entry name" value="PST FAMILY PREDICTED COLANIC ACID TRANSPORTER"/>
    <property type="match status" value="1"/>
</dbReference>
<evidence type="ECO:0000313" key="9">
    <source>
        <dbReference type="EMBL" id="RGV61906.1"/>
    </source>
</evidence>
<evidence type="ECO:0000313" key="7">
    <source>
        <dbReference type="EMBL" id="CUO47626.1"/>
    </source>
</evidence>
<evidence type="ECO:0000313" key="13">
    <source>
        <dbReference type="Proteomes" id="UP000265828"/>
    </source>
</evidence>
<feature type="transmembrane region" description="Helical" evidence="6">
    <location>
        <begin position="123"/>
        <end position="146"/>
    </location>
</feature>
<dbReference type="Proteomes" id="UP000261222">
    <property type="component" value="Unassembled WGS sequence"/>
</dbReference>
<dbReference type="Proteomes" id="UP000265828">
    <property type="component" value="Unassembled WGS sequence"/>
</dbReference>
<evidence type="ECO:0000313" key="14">
    <source>
        <dbReference type="Proteomes" id="UP000284220"/>
    </source>
</evidence>
<reference evidence="7 11" key="1">
    <citation type="submission" date="2015-09" db="EMBL/GenBank/DDBJ databases">
        <authorList>
            <consortium name="Pathogen Informatics"/>
        </authorList>
    </citation>
    <scope>NUCLEOTIDE SEQUENCE [LARGE SCALE GENOMIC DNA]</scope>
    <source>
        <strain evidence="7 11">2789STDY5608837</strain>
    </source>
</reference>
<dbReference type="RefSeq" id="WP_005426922.1">
    <property type="nucleotide sequence ID" value="NZ_CYZD01000012.1"/>
</dbReference>
<dbReference type="Proteomes" id="UP000284220">
    <property type="component" value="Unassembled WGS sequence"/>
</dbReference>
<feature type="transmembrane region" description="Helical" evidence="6">
    <location>
        <begin position="12"/>
        <end position="31"/>
    </location>
</feature>
<dbReference type="PANTHER" id="PTHR30250:SF24">
    <property type="entry name" value="STAGE V SPORULATION PROTEIN B"/>
    <property type="match status" value="1"/>
</dbReference>
<keyword evidence="5 6" id="KW-0472">Membrane</keyword>
<organism evidence="7 11">
    <name type="scientific">Blautia obeum</name>
    <dbReference type="NCBI Taxonomy" id="40520"/>
    <lineage>
        <taxon>Bacteria</taxon>
        <taxon>Bacillati</taxon>
        <taxon>Bacillota</taxon>
        <taxon>Clostridia</taxon>
        <taxon>Lachnospirales</taxon>
        <taxon>Lachnospiraceae</taxon>
        <taxon>Blautia</taxon>
    </lineage>
</organism>
<evidence type="ECO:0000256" key="6">
    <source>
        <dbReference type="SAM" id="Phobius"/>
    </source>
</evidence>
<dbReference type="InterPro" id="IPR024923">
    <property type="entry name" value="PG_synth_SpoVB"/>
</dbReference>
<keyword evidence="2" id="KW-1003">Cell membrane</keyword>
<feature type="transmembrane region" description="Helical" evidence="6">
    <location>
        <begin position="317"/>
        <end position="336"/>
    </location>
</feature>
<evidence type="ECO:0000313" key="10">
    <source>
        <dbReference type="EMBL" id="RHG17809.1"/>
    </source>
</evidence>
<feature type="transmembrane region" description="Helical" evidence="6">
    <location>
        <begin position="90"/>
        <end position="111"/>
    </location>
</feature>
<accession>A0A174FFL1</accession>
<sequence>MSKERFFKGTFLLTSAGLISRIMGFFYRIFLSHTIGAEGIGLYQLVVPLQHLVLAMTTFGIQTSLSRLISSHTALGEKKEAQDCFRIGTFLALFLSGMAAWSIFTFSHFFAVQILKEPATESLIRLLALSFPFASVHLCVNSYYLGLKKASFPAATQILEQAVRIFSTCLLWQICLSRNIAVTAMIAVAGSFLSELAAALCSFICISLNSSVSSHHIEKPVQKISEIGHMALPLTLNRLLLSVLTAIEVVLIPQCLRMYGLSPSEALSLYGVFTGMALPCILFPSTVTSSASVILMPSVAEMQALGHRRKIRYITRTTCAACILLGSLCTTVFYFGGNFAGTILFHNTDAGLYIRTLSFICPFLYTNIALTSILNGLGKTGTTLVHSVLGILLRISFVIFAIPVLGIRGYLYGLLLSEILLSLLHIYALYHMEF</sequence>
<dbReference type="Pfam" id="PF01943">
    <property type="entry name" value="Polysacc_synt"/>
    <property type="match status" value="1"/>
</dbReference>
<keyword evidence="3 6" id="KW-0812">Transmembrane</keyword>
<comment type="subcellular location">
    <subcellularLocation>
        <location evidence="1">Cell membrane</location>
        <topology evidence="1">Multi-pass membrane protein</topology>
    </subcellularLocation>
</comment>